<keyword evidence="3" id="KW-0378">Hydrolase</keyword>
<dbReference type="Gene3D" id="3.40.710.10">
    <property type="entry name" value="DD-peptidase/beta-lactamase superfamily"/>
    <property type="match status" value="1"/>
</dbReference>
<dbReference type="EMBL" id="LSGP01000017">
    <property type="protein sequence ID" value="KYZ76175.1"/>
    <property type="molecule type" value="Genomic_DNA"/>
</dbReference>
<feature type="signal peptide" evidence="1">
    <location>
        <begin position="1"/>
        <end position="23"/>
    </location>
</feature>
<dbReference type="Proteomes" id="UP000076268">
    <property type="component" value="Unassembled WGS sequence"/>
</dbReference>
<comment type="caution">
    <text evidence="3">The sequence shown here is derived from an EMBL/GenBank/DDBJ whole genome shotgun (WGS) entry which is preliminary data.</text>
</comment>
<feature type="domain" description="Beta-lactamase class A catalytic" evidence="2">
    <location>
        <begin position="97"/>
        <end position="230"/>
    </location>
</feature>
<evidence type="ECO:0000313" key="4">
    <source>
        <dbReference type="Proteomes" id="UP000076268"/>
    </source>
</evidence>
<dbReference type="OrthoDB" id="1422836at2"/>
<dbReference type="PANTHER" id="PTHR35333:SF3">
    <property type="entry name" value="BETA-LACTAMASE-TYPE TRANSPEPTIDASE FOLD CONTAINING PROTEIN"/>
    <property type="match status" value="1"/>
</dbReference>
<dbReference type="GO" id="GO:0046677">
    <property type="term" value="P:response to antibiotic"/>
    <property type="evidence" value="ECO:0007669"/>
    <property type="project" value="InterPro"/>
</dbReference>
<dbReference type="AlphaFoldDB" id="A0A154BQP1"/>
<dbReference type="GO" id="GO:0008800">
    <property type="term" value="F:beta-lactamase activity"/>
    <property type="evidence" value="ECO:0007669"/>
    <property type="project" value="InterPro"/>
</dbReference>
<dbReference type="InterPro" id="IPR045155">
    <property type="entry name" value="Beta-lactam_cat"/>
</dbReference>
<organism evidence="3 4">
    <name type="scientific">Anaerosporomusa subterranea</name>
    <dbReference type="NCBI Taxonomy" id="1794912"/>
    <lineage>
        <taxon>Bacteria</taxon>
        <taxon>Bacillati</taxon>
        <taxon>Bacillota</taxon>
        <taxon>Negativicutes</taxon>
        <taxon>Acetonemataceae</taxon>
        <taxon>Anaerosporomusa</taxon>
    </lineage>
</organism>
<proteinExistence type="predicted"/>
<gene>
    <name evidence="3" type="ORF">AXX12_06955</name>
</gene>
<sequence length="260" mass="29306">MRKLYGIVLLLAGLMMAGTTTCAAGPLWDEIYRDVRGFDGKVGVYAKNLKTGKKLDINEHDIFPTASTSKLVVALASYKYLYPTASPDKKAWYDEGIRQMMVVSDNEYFAAILSEVDEKKSDVLNRVTRDLGLSRTLIHNEAAFRKYQYHSVTTAYEMAKVFEAINNERYIGKEKSRKMKAELANSIFDEEIPRFMQTPVMHKVGELDDVLCDVGIVDDGKDAILISVYTSTKRPVAYASDFIANISAKLYNELRRPAGR</sequence>
<dbReference type="InterPro" id="IPR000871">
    <property type="entry name" value="Beta-lactam_class-A"/>
</dbReference>
<accession>A0A154BQP1</accession>
<protein>
    <submittedName>
        <fullName evidence="3">Serine hydrolase</fullName>
    </submittedName>
</protein>
<dbReference type="Pfam" id="PF13354">
    <property type="entry name" value="Beta-lactamase2"/>
    <property type="match status" value="2"/>
</dbReference>
<dbReference type="STRING" id="1794912.AXX12_06955"/>
<dbReference type="InterPro" id="IPR012338">
    <property type="entry name" value="Beta-lactam/transpept-like"/>
</dbReference>
<dbReference type="GO" id="GO:0030655">
    <property type="term" value="P:beta-lactam antibiotic catabolic process"/>
    <property type="evidence" value="ECO:0007669"/>
    <property type="project" value="InterPro"/>
</dbReference>
<feature type="chain" id="PRO_5007594859" evidence="1">
    <location>
        <begin position="24"/>
        <end position="260"/>
    </location>
</feature>
<dbReference type="RefSeq" id="WP_066241156.1">
    <property type="nucleotide sequence ID" value="NZ_LSGP01000017.1"/>
</dbReference>
<name>A0A154BQP1_ANASB</name>
<evidence type="ECO:0000259" key="2">
    <source>
        <dbReference type="Pfam" id="PF13354"/>
    </source>
</evidence>
<evidence type="ECO:0000313" key="3">
    <source>
        <dbReference type="EMBL" id="KYZ76175.1"/>
    </source>
</evidence>
<keyword evidence="1" id="KW-0732">Signal</keyword>
<reference evidence="3 4" key="1">
    <citation type="submission" date="2016-02" db="EMBL/GenBank/DDBJ databases">
        <title>Anaerosporomusa subterraneum gen. nov., sp. nov., a spore-forming obligate anaerobe isolated from saprolite.</title>
        <authorList>
            <person name="Choi J.K."/>
            <person name="Shah M."/>
            <person name="Yee N."/>
        </authorList>
    </citation>
    <scope>NUCLEOTIDE SEQUENCE [LARGE SCALE GENOMIC DNA]</scope>
    <source>
        <strain evidence="3 4">RU4</strain>
    </source>
</reference>
<keyword evidence="4" id="KW-1185">Reference proteome</keyword>
<dbReference type="SUPFAM" id="SSF56601">
    <property type="entry name" value="beta-lactamase/transpeptidase-like"/>
    <property type="match status" value="1"/>
</dbReference>
<evidence type="ECO:0000256" key="1">
    <source>
        <dbReference type="SAM" id="SignalP"/>
    </source>
</evidence>
<feature type="domain" description="Beta-lactamase class A catalytic" evidence="2">
    <location>
        <begin position="43"/>
        <end position="79"/>
    </location>
</feature>
<dbReference type="PANTHER" id="PTHR35333">
    <property type="entry name" value="BETA-LACTAMASE"/>
    <property type="match status" value="1"/>
</dbReference>